<dbReference type="EMBL" id="RXIC02000041">
    <property type="protein sequence ID" value="KAB1201653.1"/>
    <property type="molecule type" value="Genomic_DNA"/>
</dbReference>
<dbReference type="InterPro" id="IPR044173">
    <property type="entry name" value="CASPL"/>
</dbReference>
<evidence type="ECO:0000256" key="6">
    <source>
        <dbReference type="ARBA" id="ARBA00022989"/>
    </source>
</evidence>
<comment type="caution">
    <text evidence="10">The sequence shown here is derived from an EMBL/GenBank/DDBJ whole genome shotgun (WGS) entry which is preliminary data.</text>
</comment>
<evidence type="ECO:0000256" key="7">
    <source>
        <dbReference type="ARBA" id="ARBA00023136"/>
    </source>
</evidence>
<name>A0A6A1UN78_9ROSI</name>
<comment type="similarity">
    <text evidence="2 8">Belongs to the Casparian strip membrane proteins (CASP) family.</text>
</comment>
<evidence type="ECO:0000256" key="8">
    <source>
        <dbReference type="RuleBase" id="RU361233"/>
    </source>
</evidence>
<feature type="transmembrane region" description="Helical" evidence="8">
    <location>
        <begin position="165"/>
        <end position="183"/>
    </location>
</feature>
<dbReference type="Pfam" id="PF04535">
    <property type="entry name" value="CASP_dom"/>
    <property type="match status" value="1"/>
</dbReference>
<protein>
    <recommendedName>
        <fullName evidence="8">CASP-like protein</fullName>
    </recommendedName>
</protein>
<dbReference type="InterPro" id="IPR006459">
    <property type="entry name" value="CASP/CASPL"/>
</dbReference>
<feature type="transmembrane region" description="Helical" evidence="8">
    <location>
        <begin position="78"/>
        <end position="98"/>
    </location>
</feature>
<evidence type="ECO:0000259" key="9">
    <source>
        <dbReference type="Pfam" id="PF04535"/>
    </source>
</evidence>
<keyword evidence="12" id="KW-1185">Reference proteome</keyword>
<evidence type="ECO:0000256" key="3">
    <source>
        <dbReference type="ARBA" id="ARBA00011489"/>
    </source>
</evidence>
<dbReference type="NCBIfam" id="TIGR01569">
    <property type="entry name" value="A_tha_TIGR01569"/>
    <property type="match status" value="1"/>
</dbReference>
<dbReference type="InterPro" id="IPR006702">
    <property type="entry name" value="CASP_dom"/>
</dbReference>
<comment type="subcellular location">
    <subcellularLocation>
        <location evidence="1 8">Cell membrane</location>
        <topology evidence="1 8">Multi-pass membrane protein</topology>
    </subcellularLocation>
</comment>
<keyword evidence="4 8" id="KW-1003">Cell membrane</keyword>
<feature type="transmembrane region" description="Helical" evidence="8">
    <location>
        <begin position="110"/>
        <end position="130"/>
    </location>
</feature>
<proteinExistence type="inferred from homology"/>
<dbReference type="PANTHER" id="PTHR36488">
    <property type="entry name" value="CASP-LIKE PROTEIN 1U1"/>
    <property type="match status" value="1"/>
</dbReference>
<sequence length="202" mass="21798">MAPQDGRKPEVGDFISTPSAKQPKDWVLLLLRLLAFMATASATIVMALNKETKTLVVATIGNNPVKVTLTAKFQHTPAFVFFVIANGMASFHNWLMIVMEIHGHRIDYKGLRLAVIAILDMMTVVLASGGDGAATFMAELGKNGNSHARWNKICDKFDTFCDHGSGALIASFIGLVILLIINVKSITKLIKPNPAGNIGLLP</sequence>
<evidence type="ECO:0000313" key="12">
    <source>
        <dbReference type="Proteomes" id="UP000516437"/>
    </source>
</evidence>
<reference evidence="10" key="3">
    <citation type="submission" date="2019-09" db="EMBL/GenBank/DDBJ databases">
        <authorList>
            <person name="Gao Z."/>
        </authorList>
    </citation>
    <scope>NUCLEOTIDE SEQUENCE</scope>
    <source>
        <tissue evidence="10">Leaves</tissue>
    </source>
</reference>
<reference evidence="10" key="1">
    <citation type="submission" date="2018-07" db="EMBL/GenBank/DDBJ databases">
        <authorList>
            <person name="Gao Z.-S."/>
            <person name="Jia H.-M."/>
            <person name="Jia H.-J."/>
            <person name="Cai Q.-L."/>
            <person name="Wang Y."/>
            <person name="Zhao H.-B."/>
        </authorList>
    </citation>
    <scope>NUCLEOTIDE SEQUENCE</scope>
    <source>
        <tissue evidence="10">Leaves</tissue>
    </source>
</reference>
<dbReference type="Proteomes" id="UP000516437">
    <property type="component" value="Unassembled WGS sequence"/>
</dbReference>
<evidence type="ECO:0000313" key="11">
    <source>
        <dbReference type="EMBL" id="KAB1201656.1"/>
    </source>
</evidence>
<keyword evidence="6 8" id="KW-1133">Transmembrane helix</keyword>
<dbReference type="AlphaFoldDB" id="A0A6A1UN78"/>
<comment type="subunit">
    <text evidence="3 8">Homodimer and heterodimers.</text>
</comment>
<accession>A0A6A1UN78</accession>
<evidence type="ECO:0000256" key="1">
    <source>
        <dbReference type="ARBA" id="ARBA00004651"/>
    </source>
</evidence>
<evidence type="ECO:0000256" key="2">
    <source>
        <dbReference type="ARBA" id="ARBA00007651"/>
    </source>
</evidence>
<dbReference type="GO" id="GO:0005886">
    <property type="term" value="C:plasma membrane"/>
    <property type="evidence" value="ECO:0007669"/>
    <property type="project" value="UniProtKB-SubCell"/>
</dbReference>
<feature type="transmembrane region" description="Helical" evidence="8">
    <location>
        <begin position="26"/>
        <end position="48"/>
    </location>
</feature>
<organism evidence="10 12">
    <name type="scientific">Morella rubra</name>
    <name type="common">Chinese bayberry</name>
    <dbReference type="NCBI Taxonomy" id="262757"/>
    <lineage>
        <taxon>Eukaryota</taxon>
        <taxon>Viridiplantae</taxon>
        <taxon>Streptophyta</taxon>
        <taxon>Embryophyta</taxon>
        <taxon>Tracheophyta</taxon>
        <taxon>Spermatophyta</taxon>
        <taxon>Magnoliopsida</taxon>
        <taxon>eudicotyledons</taxon>
        <taxon>Gunneridae</taxon>
        <taxon>Pentapetalae</taxon>
        <taxon>rosids</taxon>
        <taxon>fabids</taxon>
        <taxon>Fagales</taxon>
        <taxon>Myricaceae</taxon>
        <taxon>Morella</taxon>
    </lineage>
</organism>
<keyword evidence="7 8" id="KW-0472">Membrane</keyword>
<evidence type="ECO:0000256" key="5">
    <source>
        <dbReference type="ARBA" id="ARBA00022692"/>
    </source>
</evidence>
<feature type="domain" description="Casparian strip membrane protein" evidence="9">
    <location>
        <begin position="23"/>
        <end position="176"/>
    </location>
</feature>
<dbReference type="EMBL" id="RXIC02000041">
    <property type="protein sequence ID" value="KAB1201656.1"/>
    <property type="molecule type" value="Genomic_DNA"/>
</dbReference>
<evidence type="ECO:0000313" key="10">
    <source>
        <dbReference type="EMBL" id="KAB1201653.1"/>
    </source>
</evidence>
<keyword evidence="5 8" id="KW-0812">Transmembrane</keyword>
<evidence type="ECO:0000256" key="4">
    <source>
        <dbReference type="ARBA" id="ARBA00022475"/>
    </source>
</evidence>
<dbReference type="PANTHER" id="PTHR36488:SF8">
    <property type="entry name" value="CASP-LIKE PROTEIN 1U1"/>
    <property type="match status" value="1"/>
</dbReference>
<reference evidence="10 12" key="2">
    <citation type="journal article" date="2019" name="Plant Biotechnol. J.">
        <title>The red bayberry genome and genetic basis of sex determination.</title>
        <authorList>
            <person name="Jia H.M."/>
            <person name="Jia H.J."/>
            <person name="Cai Q.L."/>
            <person name="Wang Y."/>
            <person name="Zhao H.B."/>
            <person name="Yang W.F."/>
            <person name="Wang G.Y."/>
            <person name="Li Y.H."/>
            <person name="Zhan D.L."/>
            <person name="Shen Y.T."/>
            <person name="Niu Q.F."/>
            <person name="Chang L."/>
            <person name="Qiu J."/>
            <person name="Zhao L."/>
            <person name="Xie H.B."/>
            <person name="Fu W.Y."/>
            <person name="Jin J."/>
            <person name="Li X.W."/>
            <person name="Jiao Y."/>
            <person name="Zhou C.C."/>
            <person name="Tu T."/>
            <person name="Chai C.Y."/>
            <person name="Gao J.L."/>
            <person name="Fan L.J."/>
            <person name="van de Weg E."/>
            <person name="Wang J.Y."/>
            <person name="Gao Z.S."/>
        </authorList>
    </citation>
    <scope>NUCLEOTIDE SEQUENCE [LARGE SCALE GENOMIC DNA]</scope>
    <source>
        <tissue evidence="10">Leaves</tissue>
    </source>
</reference>
<gene>
    <name evidence="10" type="ORF">CJ030_MR0G001713</name>
    <name evidence="11" type="ORF">CJ030_MR0G001716</name>
</gene>
<dbReference type="OrthoDB" id="610574at2759"/>